<accession>A0A833H267</accession>
<gene>
    <name evidence="2" type="ORF">F9K24_08780</name>
</gene>
<organism evidence="2 3">
    <name type="scientific">Leptonema illini</name>
    <dbReference type="NCBI Taxonomy" id="183"/>
    <lineage>
        <taxon>Bacteria</taxon>
        <taxon>Pseudomonadati</taxon>
        <taxon>Spirochaetota</taxon>
        <taxon>Spirochaetia</taxon>
        <taxon>Leptospirales</taxon>
        <taxon>Leptospiraceae</taxon>
        <taxon>Leptonema</taxon>
    </lineage>
</organism>
<keyword evidence="1" id="KW-0812">Transmembrane</keyword>
<keyword evidence="1" id="KW-0472">Membrane</keyword>
<proteinExistence type="predicted"/>
<feature type="transmembrane region" description="Helical" evidence="1">
    <location>
        <begin position="26"/>
        <end position="44"/>
    </location>
</feature>
<evidence type="ECO:0000256" key="1">
    <source>
        <dbReference type="SAM" id="Phobius"/>
    </source>
</evidence>
<sequence length="244" mass="28274">MKYLQPLRSRISRLIDRFEAEPQFRLYLLAWAVFLIFISGSVLTSSNPFRLLVPGLSYSFPALDSREDIPYFTLSRHDHSILQLHEQMEKTGDLEQDARHLAYVVRSPFPLVQGKSRPSAPGYFFPSLDLAVSRFWMREGDLYIDVDSAYLNKVLHRHRRSVGGESEENVIRIARMYQICLTLTLFENFSEAKRIVFLKDGQRLESGYMTEAVDTESVQKPKANLKDAKTALPEPFDFTKIYVR</sequence>
<dbReference type="Proteomes" id="UP000460298">
    <property type="component" value="Unassembled WGS sequence"/>
</dbReference>
<dbReference type="RefSeq" id="WP_002773215.1">
    <property type="nucleotide sequence ID" value="NZ_JQDG01000028.1"/>
</dbReference>
<dbReference type="EMBL" id="WBUI01000007">
    <property type="protein sequence ID" value="KAB2932950.1"/>
    <property type="molecule type" value="Genomic_DNA"/>
</dbReference>
<comment type="caution">
    <text evidence="2">The sequence shown here is derived from an EMBL/GenBank/DDBJ whole genome shotgun (WGS) entry which is preliminary data.</text>
</comment>
<reference evidence="2 3" key="1">
    <citation type="submission" date="2019-10" db="EMBL/GenBank/DDBJ databases">
        <title>Extracellular Electron Transfer in a Candidatus Methanoperedens spp. Enrichment Culture.</title>
        <authorList>
            <person name="Berger S."/>
            <person name="Rangel Shaw D."/>
            <person name="Berben T."/>
            <person name="In 'T Zandt M."/>
            <person name="Frank J."/>
            <person name="Reimann J."/>
            <person name="Jetten M.S.M."/>
            <person name="Welte C.U."/>
        </authorList>
    </citation>
    <scope>NUCLEOTIDE SEQUENCE [LARGE SCALE GENOMIC DNA]</scope>
    <source>
        <strain evidence="2">SB12</strain>
    </source>
</reference>
<protein>
    <submittedName>
        <fullName evidence="2">Uncharacterized protein</fullName>
    </submittedName>
</protein>
<evidence type="ECO:0000313" key="2">
    <source>
        <dbReference type="EMBL" id="KAB2932950.1"/>
    </source>
</evidence>
<evidence type="ECO:0000313" key="3">
    <source>
        <dbReference type="Proteomes" id="UP000460298"/>
    </source>
</evidence>
<keyword evidence="1" id="KW-1133">Transmembrane helix</keyword>
<name>A0A833H267_9LEPT</name>
<dbReference type="AlphaFoldDB" id="A0A833H267"/>